<evidence type="ECO:0008006" key="3">
    <source>
        <dbReference type="Google" id="ProtNLM"/>
    </source>
</evidence>
<gene>
    <name evidence="1" type="ORF">V6N12_050148</name>
</gene>
<sequence length="109" mass="12093">MRYYSSGPASLPPLLARWEASSHHIVSLLSQSLISSSHSLVRSISMVLPPTFGVHFVHIYRESNMVADFMIKLDAPFDGSLLSFFAPPSGLFVILNHDVLDLHLRMLGT</sequence>
<dbReference type="EMBL" id="JBBPBM010000001">
    <property type="protein sequence ID" value="KAK8600292.1"/>
    <property type="molecule type" value="Genomic_DNA"/>
</dbReference>
<comment type="caution">
    <text evidence="1">The sequence shown here is derived from an EMBL/GenBank/DDBJ whole genome shotgun (WGS) entry which is preliminary data.</text>
</comment>
<name>A0ABR2GBJ5_9ROSI</name>
<organism evidence="1 2">
    <name type="scientific">Hibiscus sabdariffa</name>
    <name type="common">roselle</name>
    <dbReference type="NCBI Taxonomy" id="183260"/>
    <lineage>
        <taxon>Eukaryota</taxon>
        <taxon>Viridiplantae</taxon>
        <taxon>Streptophyta</taxon>
        <taxon>Embryophyta</taxon>
        <taxon>Tracheophyta</taxon>
        <taxon>Spermatophyta</taxon>
        <taxon>Magnoliopsida</taxon>
        <taxon>eudicotyledons</taxon>
        <taxon>Gunneridae</taxon>
        <taxon>Pentapetalae</taxon>
        <taxon>rosids</taxon>
        <taxon>malvids</taxon>
        <taxon>Malvales</taxon>
        <taxon>Malvaceae</taxon>
        <taxon>Malvoideae</taxon>
        <taxon>Hibiscus</taxon>
    </lineage>
</organism>
<proteinExistence type="predicted"/>
<protein>
    <recommendedName>
        <fullName evidence="3">RNase H type-1 domain-containing protein</fullName>
    </recommendedName>
</protein>
<evidence type="ECO:0000313" key="2">
    <source>
        <dbReference type="Proteomes" id="UP001472677"/>
    </source>
</evidence>
<accession>A0ABR2GBJ5</accession>
<evidence type="ECO:0000313" key="1">
    <source>
        <dbReference type="EMBL" id="KAK8600292.1"/>
    </source>
</evidence>
<keyword evidence="2" id="KW-1185">Reference proteome</keyword>
<reference evidence="1 2" key="1">
    <citation type="journal article" date="2024" name="G3 (Bethesda)">
        <title>Genome assembly of Hibiscus sabdariffa L. provides insights into metabolisms of medicinal natural products.</title>
        <authorList>
            <person name="Kim T."/>
        </authorList>
    </citation>
    <scope>NUCLEOTIDE SEQUENCE [LARGE SCALE GENOMIC DNA]</scope>
    <source>
        <strain evidence="1">TK-2024</strain>
        <tissue evidence="1">Old leaves</tissue>
    </source>
</reference>
<dbReference type="Proteomes" id="UP001472677">
    <property type="component" value="Unassembled WGS sequence"/>
</dbReference>